<dbReference type="InterPro" id="IPR027417">
    <property type="entry name" value="P-loop_NTPase"/>
</dbReference>
<accession>A0A2G8JH68</accession>
<feature type="domain" description="Ig-like" evidence="3">
    <location>
        <begin position="163"/>
        <end position="253"/>
    </location>
</feature>
<dbReference type="AlphaFoldDB" id="A0A2G8JH68"/>
<dbReference type="InterPro" id="IPR007110">
    <property type="entry name" value="Ig-like_dom"/>
</dbReference>
<keyword evidence="2" id="KW-1133">Transmembrane helix</keyword>
<dbReference type="PANTHER" id="PTHR46312">
    <property type="entry name" value="NACHT DOMAIN-CONTAINING PROTEIN"/>
    <property type="match status" value="1"/>
</dbReference>
<feature type="region of interest" description="Disordered" evidence="1">
    <location>
        <begin position="348"/>
        <end position="388"/>
    </location>
</feature>
<dbReference type="PROSITE" id="PS50835">
    <property type="entry name" value="IG_LIKE"/>
    <property type="match status" value="1"/>
</dbReference>
<comment type="caution">
    <text evidence="4">The sequence shown here is derived from an EMBL/GenBank/DDBJ whole genome shotgun (WGS) entry which is preliminary data.</text>
</comment>
<dbReference type="Proteomes" id="UP000230750">
    <property type="component" value="Unassembled WGS sequence"/>
</dbReference>
<keyword evidence="2" id="KW-0812">Transmembrane</keyword>
<organism evidence="4 5">
    <name type="scientific">Stichopus japonicus</name>
    <name type="common">Sea cucumber</name>
    <dbReference type="NCBI Taxonomy" id="307972"/>
    <lineage>
        <taxon>Eukaryota</taxon>
        <taxon>Metazoa</taxon>
        <taxon>Echinodermata</taxon>
        <taxon>Eleutherozoa</taxon>
        <taxon>Echinozoa</taxon>
        <taxon>Holothuroidea</taxon>
        <taxon>Aspidochirotacea</taxon>
        <taxon>Aspidochirotida</taxon>
        <taxon>Stichopodidae</taxon>
        <taxon>Apostichopus</taxon>
    </lineage>
</organism>
<reference evidence="4 5" key="1">
    <citation type="journal article" date="2017" name="PLoS Biol.">
        <title>The sea cucumber genome provides insights into morphological evolution and visceral regeneration.</title>
        <authorList>
            <person name="Zhang X."/>
            <person name="Sun L."/>
            <person name="Yuan J."/>
            <person name="Sun Y."/>
            <person name="Gao Y."/>
            <person name="Zhang L."/>
            <person name="Li S."/>
            <person name="Dai H."/>
            <person name="Hamel J.F."/>
            <person name="Liu C."/>
            <person name="Yu Y."/>
            <person name="Liu S."/>
            <person name="Lin W."/>
            <person name="Guo K."/>
            <person name="Jin S."/>
            <person name="Xu P."/>
            <person name="Storey K.B."/>
            <person name="Huan P."/>
            <person name="Zhang T."/>
            <person name="Zhou Y."/>
            <person name="Zhang J."/>
            <person name="Lin C."/>
            <person name="Li X."/>
            <person name="Xing L."/>
            <person name="Huo D."/>
            <person name="Sun M."/>
            <person name="Wang L."/>
            <person name="Mercier A."/>
            <person name="Li F."/>
            <person name="Yang H."/>
            <person name="Xiang J."/>
        </authorList>
    </citation>
    <scope>NUCLEOTIDE SEQUENCE [LARGE SCALE GENOMIC DNA]</scope>
    <source>
        <strain evidence="4">Shaxun</strain>
        <tissue evidence="4">Muscle</tissue>
    </source>
</reference>
<evidence type="ECO:0000259" key="3">
    <source>
        <dbReference type="PROSITE" id="PS50835"/>
    </source>
</evidence>
<dbReference type="Gene3D" id="3.40.50.300">
    <property type="entry name" value="P-loop containing nucleotide triphosphate hydrolases"/>
    <property type="match status" value="1"/>
</dbReference>
<dbReference type="Gene3D" id="2.60.40.10">
    <property type="entry name" value="Immunoglobulins"/>
    <property type="match status" value="1"/>
</dbReference>
<evidence type="ECO:0000313" key="4">
    <source>
        <dbReference type="EMBL" id="PIK35059.1"/>
    </source>
</evidence>
<dbReference type="OrthoDB" id="120976at2759"/>
<protein>
    <recommendedName>
        <fullName evidence="3">Ig-like domain-containing protein</fullName>
    </recommendedName>
</protein>
<dbReference type="InterPro" id="IPR013783">
    <property type="entry name" value="Ig-like_fold"/>
</dbReference>
<name>A0A2G8JH68_STIJA</name>
<feature type="transmembrane region" description="Helical" evidence="2">
    <location>
        <begin position="290"/>
        <end position="313"/>
    </location>
</feature>
<sequence length="719" mass="81213">MYQHSVRMQSNGALSLQNVKPRDDGLYVCVHRSSRDHDARLYDVNSYVKPNPPYVVVDGCNQPLCKLYVSYSDQLTCRLSGIRPITHLQWVSPYESHQRMLHNQSLEVIPKGDTSDVSATVRFQITQSVEGNMMKIRCRTSGPNSDFWRMEKVVDLKFAKANPSISTYPTVYGCDQQFCILYVKYKDQLTCTLSGIRPLPNLEWLANDPVYQSMFLNQSLEVTSKGDTTEVSVTVRFSIEPEATHDRITLTCRPVGPISEVWNMETIVDLRFPRVDAIKGEDKSPSESQLIFVIVFSSIVAVLLVIVVAIICVKRKTSNCKKKGKDKPTHNSEGEESVVMLQNVESGVSKGSPDMKNINAEDSPDGVEEVANTVDSSSSPNNSSGKLDHVIDDLRETATDKVDDVNDVYVDVEIELLRQTDEGNKTASFPSNNARLTSYRDIFDPEVVKSKRIFLIANPGFGKSILFLQATLDWLNKTPPLNNVQIFVLLKLSDVTGCHSICEAIRKQMKGSFTSEDINDILSSPNVKSVIVLEDFDQYDDNKLRSEVLEIINGRKFSEVRLIISSRSLCIPTTAEYANIVRLRLNGFSEETQHRYLDKICPGDKITATKLKDTVKKTMLLDEFLSYSASFVKYIDSANDPSKKTVTEFHSITDLFTFVLTCFYNHYWNKFPGGGKKESKAKFSELHRLCFESLYDTSIRQAWEKNNFSLESTENVTKN</sequence>
<keyword evidence="2" id="KW-0472">Membrane</keyword>
<evidence type="ECO:0000256" key="1">
    <source>
        <dbReference type="SAM" id="MobiDB-lite"/>
    </source>
</evidence>
<dbReference type="EMBL" id="MRZV01001998">
    <property type="protein sequence ID" value="PIK35059.1"/>
    <property type="molecule type" value="Genomic_DNA"/>
</dbReference>
<evidence type="ECO:0000313" key="5">
    <source>
        <dbReference type="Proteomes" id="UP000230750"/>
    </source>
</evidence>
<keyword evidence="5" id="KW-1185">Reference proteome</keyword>
<proteinExistence type="predicted"/>
<dbReference type="PANTHER" id="PTHR46312:SF2">
    <property type="entry name" value="NUCLEOTIDE-BINDING OLIGOMERIZATION DOMAIN-CONTAINING PROTEIN 2-LIKE"/>
    <property type="match status" value="1"/>
</dbReference>
<evidence type="ECO:0000256" key="2">
    <source>
        <dbReference type="SAM" id="Phobius"/>
    </source>
</evidence>
<gene>
    <name evidence="4" type="ORF">BSL78_28116</name>
</gene>